<keyword evidence="5" id="KW-0808">Transferase</keyword>
<dbReference type="PROSITE" id="PS50109">
    <property type="entry name" value="HIS_KIN"/>
    <property type="match status" value="1"/>
</dbReference>
<dbReference type="Gene3D" id="3.30.565.10">
    <property type="entry name" value="Histidine kinase-like ATPase, C-terminal domain"/>
    <property type="match status" value="1"/>
</dbReference>
<dbReference type="Pfam" id="PF00512">
    <property type="entry name" value="HisKA"/>
    <property type="match status" value="1"/>
</dbReference>
<dbReference type="Pfam" id="PF02518">
    <property type="entry name" value="HATPase_c"/>
    <property type="match status" value="1"/>
</dbReference>
<dbReference type="CDD" id="cd00082">
    <property type="entry name" value="HisKA"/>
    <property type="match status" value="1"/>
</dbReference>
<dbReference type="InterPro" id="IPR036097">
    <property type="entry name" value="HisK_dim/P_sf"/>
</dbReference>
<dbReference type="InterPro" id="IPR005467">
    <property type="entry name" value="His_kinase_dom"/>
</dbReference>
<dbReference type="InterPro" id="IPR035965">
    <property type="entry name" value="PAS-like_dom_sf"/>
</dbReference>
<dbReference type="Gene3D" id="3.30.450.20">
    <property type="entry name" value="PAS domain"/>
    <property type="match status" value="1"/>
</dbReference>
<dbReference type="PRINTS" id="PR00344">
    <property type="entry name" value="BCTRLSENSOR"/>
</dbReference>
<keyword evidence="6" id="KW-1185">Reference proteome</keyword>
<dbReference type="InterPro" id="IPR004358">
    <property type="entry name" value="Sig_transdc_His_kin-like_C"/>
</dbReference>
<dbReference type="InterPro" id="IPR003661">
    <property type="entry name" value="HisK_dim/P_dom"/>
</dbReference>
<dbReference type="RefSeq" id="WP_155170904.1">
    <property type="nucleotide sequence ID" value="NZ_BAAAFL010000027.1"/>
</dbReference>
<dbReference type="SMART" id="SM00387">
    <property type="entry name" value="HATPase_c"/>
    <property type="match status" value="1"/>
</dbReference>
<evidence type="ECO:0000256" key="2">
    <source>
        <dbReference type="ARBA" id="ARBA00012438"/>
    </source>
</evidence>
<comment type="caution">
    <text evidence="5">The sequence shown here is derived from an EMBL/GenBank/DDBJ whole genome shotgun (WGS) entry which is preliminary data.</text>
</comment>
<organism evidence="5 6">
    <name type="scientific">Fulvivirga kasyanovii</name>
    <dbReference type="NCBI Taxonomy" id="396812"/>
    <lineage>
        <taxon>Bacteria</taxon>
        <taxon>Pseudomonadati</taxon>
        <taxon>Bacteroidota</taxon>
        <taxon>Cytophagia</taxon>
        <taxon>Cytophagales</taxon>
        <taxon>Fulvivirgaceae</taxon>
        <taxon>Fulvivirga</taxon>
    </lineage>
</organism>
<dbReference type="PANTHER" id="PTHR43547">
    <property type="entry name" value="TWO-COMPONENT HISTIDINE KINASE"/>
    <property type="match status" value="1"/>
</dbReference>
<keyword evidence="3" id="KW-0597">Phosphoprotein</keyword>
<dbReference type="SUPFAM" id="SSF55785">
    <property type="entry name" value="PYP-like sensor domain (PAS domain)"/>
    <property type="match status" value="1"/>
</dbReference>
<dbReference type="Proteomes" id="UP000798808">
    <property type="component" value="Unassembled WGS sequence"/>
</dbReference>
<protein>
    <recommendedName>
        <fullName evidence="2">histidine kinase</fullName>
        <ecNumber evidence="2">2.7.13.3</ecNumber>
    </recommendedName>
</protein>
<evidence type="ECO:0000259" key="4">
    <source>
        <dbReference type="PROSITE" id="PS50109"/>
    </source>
</evidence>
<evidence type="ECO:0000256" key="1">
    <source>
        <dbReference type="ARBA" id="ARBA00000085"/>
    </source>
</evidence>
<proteinExistence type="predicted"/>
<gene>
    <name evidence="5" type="ORF">E1163_07925</name>
</gene>
<dbReference type="EMBL" id="SMLW01000460">
    <property type="protein sequence ID" value="MTI24865.1"/>
    <property type="molecule type" value="Genomic_DNA"/>
</dbReference>
<evidence type="ECO:0000256" key="3">
    <source>
        <dbReference type="ARBA" id="ARBA00022553"/>
    </source>
</evidence>
<dbReference type="CDD" id="cd00075">
    <property type="entry name" value="HATPase"/>
    <property type="match status" value="1"/>
</dbReference>
<evidence type="ECO:0000313" key="6">
    <source>
        <dbReference type="Proteomes" id="UP000798808"/>
    </source>
</evidence>
<reference evidence="5 6" key="1">
    <citation type="submission" date="2019-02" db="EMBL/GenBank/DDBJ databases">
        <authorList>
            <person name="Goldberg S.R."/>
            <person name="Haltli B.A."/>
            <person name="Correa H."/>
            <person name="Russell K.G."/>
        </authorList>
    </citation>
    <scope>NUCLEOTIDE SEQUENCE [LARGE SCALE GENOMIC DNA]</scope>
    <source>
        <strain evidence="5 6">JCM 16186</strain>
    </source>
</reference>
<name>A0ABW9RLP3_9BACT</name>
<dbReference type="SUPFAM" id="SSF47384">
    <property type="entry name" value="Homodimeric domain of signal transducing histidine kinase"/>
    <property type="match status" value="1"/>
</dbReference>
<accession>A0ABW9RLP3</accession>
<dbReference type="SUPFAM" id="SSF55874">
    <property type="entry name" value="ATPase domain of HSP90 chaperone/DNA topoisomerase II/histidine kinase"/>
    <property type="match status" value="1"/>
</dbReference>
<comment type="catalytic activity">
    <reaction evidence="1">
        <text>ATP + protein L-histidine = ADP + protein N-phospho-L-histidine.</text>
        <dbReference type="EC" id="2.7.13.3"/>
    </reaction>
</comment>
<dbReference type="GO" id="GO:0016301">
    <property type="term" value="F:kinase activity"/>
    <property type="evidence" value="ECO:0007669"/>
    <property type="project" value="UniProtKB-KW"/>
</dbReference>
<feature type="domain" description="Histidine kinase" evidence="4">
    <location>
        <begin position="145"/>
        <end position="361"/>
    </location>
</feature>
<dbReference type="InterPro" id="IPR003594">
    <property type="entry name" value="HATPase_dom"/>
</dbReference>
<evidence type="ECO:0000313" key="5">
    <source>
        <dbReference type="EMBL" id="MTI24865.1"/>
    </source>
</evidence>
<dbReference type="InterPro" id="IPR036890">
    <property type="entry name" value="HATPase_C_sf"/>
</dbReference>
<dbReference type="Gene3D" id="1.10.287.130">
    <property type="match status" value="1"/>
</dbReference>
<sequence length="368" mass="42333">MNPKISGTPHELITQTVPVFFFIWDVKEKKIIYVSPKFFDFVKGPKIEPKDASDLKLYIDKEYQKPYLQFFGALTPKNNFINKIELKTSARLKKFEWIEIHTFPVEEQMEDVELVVGHIVDISDRKNQMLDLEGENKNFDSIIQIISHDLRQPFTKISLLADLIKEKNDPDVISKFADKIKNASKSAHMLLQHFLQLTVLNYSSEVLSTTNESLYQIINNAIKAYDVEIESKQLKINIEEPEHEFNYPIDKSILNQAIKNIISNAIKFTQPKGEISISLYETKKNYKIKITDSGIGIPEDIRNRLFKEITSVRRTGLEGQKSTGLGLAITKRIIELHNGKITVRSKENKGTSFMISLPLKPKPAKSFY</sequence>
<dbReference type="PANTHER" id="PTHR43547:SF2">
    <property type="entry name" value="HYBRID SIGNAL TRANSDUCTION HISTIDINE KINASE C"/>
    <property type="match status" value="1"/>
</dbReference>
<dbReference type="EC" id="2.7.13.3" evidence="2"/>
<keyword evidence="5" id="KW-0418">Kinase</keyword>